<proteinExistence type="predicted"/>
<dbReference type="PROSITE" id="PS51125">
    <property type="entry name" value="NHL"/>
    <property type="match status" value="1"/>
</dbReference>
<keyword evidence="1" id="KW-0677">Repeat</keyword>
<comment type="caution">
    <text evidence="4">The sequence shown here is derived from an EMBL/GenBank/DDBJ whole genome shotgun (WGS) entry which is preliminary data.</text>
</comment>
<gene>
    <name evidence="4" type="ORF">EKH83_11870</name>
</gene>
<evidence type="ECO:0000313" key="4">
    <source>
        <dbReference type="EMBL" id="RXF69376.1"/>
    </source>
</evidence>
<dbReference type="InterPro" id="IPR013783">
    <property type="entry name" value="Ig-like_fold"/>
</dbReference>
<dbReference type="Pfam" id="PF01436">
    <property type="entry name" value="NHL"/>
    <property type="match status" value="2"/>
</dbReference>
<dbReference type="Gene3D" id="2.60.40.10">
    <property type="entry name" value="Immunoglobulins"/>
    <property type="match status" value="1"/>
</dbReference>
<organism evidence="4 5">
    <name type="scientific">Arcticibacter tournemirensis</name>
    <dbReference type="NCBI Taxonomy" id="699437"/>
    <lineage>
        <taxon>Bacteria</taxon>
        <taxon>Pseudomonadati</taxon>
        <taxon>Bacteroidota</taxon>
        <taxon>Sphingobacteriia</taxon>
        <taxon>Sphingobacteriales</taxon>
        <taxon>Sphingobacteriaceae</taxon>
        <taxon>Arcticibacter</taxon>
    </lineage>
</organism>
<evidence type="ECO:0000256" key="2">
    <source>
        <dbReference type="PROSITE-ProRule" id="PRU00504"/>
    </source>
</evidence>
<dbReference type="EMBL" id="RXOC01000007">
    <property type="protein sequence ID" value="RXF69376.1"/>
    <property type="molecule type" value="Genomic_DNA"/>
</dbReference>
<evidence type="ECO:0000313" key="5">
    <source>
        <dbReference type="Proteomes" id="UP000290848"/>
    </source>
</evidence>
<dbReference type="InterPro" id="IPR001258">
    <property type="entry name" value="NHL_repeat"/>
</dbReference>
<dbReference type="SUPFAM" id="SSF101898">
    <property type="entry name" value="NHL repeat"/>
    <property type="match status" value="1"/>
</dbReference>
<dbReference type="Pfam" id="PF01833">
    <property type="entry name" value="TIG"/>
    <property type="match status" value="1"/>
</dbReference>
<evidence type="ECO:0000259" key="3">
    <source>
        <dbReference type="Pfam" id="PF01833"/>
    </source>
</evidence>
<dbReference type="AlphaFoldDB" id="A0A4Q0M9F3"/>
<dbReference type="PANTHER" id="PTHR13833:SF71">
    <property type="entry name" value="NHL DOMAIN-CONTAINING PROTEIN"/>
    <property type="match status" value="1"/>
</dbReference>
<reference evidence="4 5" key="1">
    <citation type="submission" date="2018-12" db="EMBL/GenBank/DDBJ databases">
        <title>The Draft Genome Sequence of the Soil Bacterium Pedobacter tournemirensis R1.</title>
        <authorList>
            <person name="He J."/>
        </authorList>
    </citation>
    <scope>NUCLEOTIDE SEQUENCE [LARGE SCALE GENOMIC DNA]</scope>
    <source>
        <strain evidence="4 5">R1</strain>
    </source>
</reference>
<dbReference type="Gene3D" id="2.120.10.30">
    <property type="entry name" value="TolB, C-terminal domain"/>
    <property type="match status" value="1"/>
</dbReference>
<dbReference type="InterPro" id="IPR014756">
    <property type="entry name" value="Ig_E-set"/>
</dbReference>
<name>A0A4Q0M9F3_9SPHI</name>
<sequence>MKNQQKYVDRYRIALFLICFGSLCFSSCKSKDERPEKNHDASKPVVLTSFYPQEGGARDKILLDGENFGTDPGKIKVYFNNAKASVISSSGERIYAIVPRLPGANPRISVVVGEDSVTYNDSFAYHTQAQVSTVTGNGKMNFKPGTLSEAEVYGKYLELDAEGNIFMSWRDGGNPATFGVARINEQQNIVTPLIESEATGRILFANGLTVDRKTGMLTAAHESTKEVIFTFDPREAWYPRQRNVKFSAADLSSIVDADRYKNFITFCPYDGHLYTRYRDGRVAKINPETMEAKIVYKGPYGSQYGQAINPAKPWLLYITLHSNANPTEFRQGISVLDLRDPNGTGGFKRLNAPGGSGFRDGPLADALFNYPKDIKFDNSGNMFVADYGNHCIRMVSADNIVTTVAGQPGKPGYKDGGPVESLFNQPWGVAVNEQGDIYIADWSNARIRKLVIE</sequence>
<dbReference type="PANTHER" id="PTHR13833">
    <property type="match status" value="1"/>
</dbReference>
<dbReference type="InterPro" id="IPR002909">
    <property type="entry name" value="IPT_dom"/>
</dbReference>
<feature type="domain" description="IPT/TIG" evidence="3">
    <location>
        <begin position="46"/>
        <end position="125"/>
    </location>
</feature>
<feature type="repeat" description="NHL" evidence="2">
    <location>
        <begin position="423"/>
        <end position="447"/>
    </location>
</feature>
<dbReference type="SUPFAM" id="SSF81296">
    <property type="entry name" value="E set domains"/>
    <property type="match status" value="1"/>
</dbReference>
<dbReference type="InterPro" id="IPR011042">
    <property type="entry name" value="6-blade_b-propeller_TolB-like"/>
</dbReference>
<dbReference type="RefSeq" id="WP_128769649.1">
    <property type="nucleotide sequence ID" value="NZ_RXOC01000007.1"/>
</dbReference>
<accession>A0A4Q0M9F3</accession>
<evidence type="ECO:0000256" key="1">
    <source>
        <dbReference type="ARBA" id="ARBA00022737"/>
    </source>
</evidence>
<protein>
    <recommendedName>
        <fullName evidence="3">IPT/TIG domain-containing protein</fullName>
    </recommendedName>
</protein>
<dbReference type="Proteomes" id="UP000290848">
    <property type="component" value="Unassembled WGS sequence"/>
</dbReference>